<keyword evidence="9" id="KW-0234">DNA repair</keyword>
<dbReference type="Proteomes" id="UP001189429">
    <property type="component" value="Unassembled WGS sequence"/>
</dbReference>
<dbReference type="SUPFAM" id="SSF52540">
    <property type="entry name" value="P-loop containing nucleoside triphosphate hydrolases"/>
    <property type="match status" value="5"/>
</dbReference>
<evidence type="ECO:0000256" key="1">
    <source>
        <dbReference type="ARBA" id="ARBA00004647"/>
    </source>
</evidence>
<keyword evidence="2 8" id="KW-0963">Cytoplasm</keyword>
<dbReference type="PROSITE" id="PS50896">
    <property type="entry name" value="LISH"/>
    <property type="match status" value="1"/>
</dbReference>
<evidence type="ECO:0000256" key="8">
    <source>
        <dbReference type="HAMAP-Rule" id="MF_03025"/>
    </source>
</evidence>
<feature type="domain" description="AAA+ ATPase" evidence="11">
    <location>
        <begin position="714"/>
        <end position="947"/>
    </location>
</feature>
<evidence type="ECO:0000256" key="3">
    <source>
        <dbReference type="ARBA" id="ARBA00022701"/>
    </source>
</evidence>
<evidence type="ECO:0000313" key="13">
    <source>
        <dbReference type="Proteomes" id="UP001189429"/>
    </source>
</evidence>
<dbReference type="InterPro" id="IPR027417">
    <property type="entry name" value="P-loop_NTPase"/>
</dbReference>
<evidence type="ECO:0000256" key="4">
    <source>
        <dbReference type="ARBA" id="ARBA00022741"/>
    </source>
</evidence>
<keyword evidence="9" id="KW-0233">DNA recombination</keyword>
<comment type="subcellular location">
    <subcellularLocation>
        <location evidence="1 8">Cytoplasm</location>
        <location evidence="1 8">Cytoskeleton</location>
        <location evidence="1 8">Spindle pole</location>
    </subcellularLocation>
    <subcellularLocation>
        <location evidence="8">Cytoplasm</location>
        <location evidence="8">Cytoskeleton</location>
    </subcellularLocation>
    <subcellularLocation>
        <location evidence="8">Cytoplasm</location>
    </subcellularLocation>
    <subcellularLocation>
        <location evidence="8">Cytoplasm</location>
        <location evidence="8">Cytoskeleton</location>
        <location evidence="8">Spindle</location>
    </subcellularLocation>
    <text evidence="8">Localizes within the cytoplasm, partially overlapping with microtubules in interphase and to the mitotic spindle and spindle poles during mitosis.</text>
</comment>
<feature type="region of interest" description="Disordered" evidence="10">
    <location>
        <begin position="1683"/>
        <end position="1720"/>
    </location>
</feature>
<dbReference type="InterPro" id="IPR006594">
    <property type="entry name" value="LisH"/>
</dbReference>
<dbReference type="CDD" id="cd19509">
    <property type="entry name" value="RecA-like_VPS4-like"/>
    <property type="match status" value="1"/>
</dbReference>
<dbReference type="EMBL" id="CAUYUJ010004958">
    <property type="protein sequence ID" value="CAK0811700.1"/>
    <property type="molecule type" value="Genomic_DNA"/>
</dbReference>
<dbReference type="HAMAP" id="MF_03025">
    <property type="entry name" value="Katanin_p60_AL2"/>
    <property type="match status" value="1"/>
</dbReference>
<feature type="compositionally biased region" description="Basic and acidic residues" evidence="10">
    <location>
        <begin position="1838"/>
        <end position="1848"/>
    </location>
</feature>
<protein>
    <recommendedName>
        <fullName evidence="8">Katanin p60 ATPase-containing subunit A-like 2</fullName>
        <shortName evidence="8">Katanin p60 subunit A-like 2</shortName>
        <ecNumber evidence="8">5.6.1.1</ecNumber>
    </recommendedName>
    <alternativeName>
        <fullName evidence="8">p60 katanin-like 2</fullName>
    </alternativeName>
</protein>
<comment type="caution">
    <text evidence="12">The sequence shown here is derived from an EMBL/GenBank/DDBJ whole genome shotgun (WGS) entry which is preliminary data.</text>
</comment>
<dbReference type="InterPro" id="IPR041569">
    <property type="entry name" value="AAA_lid_3"/>
</dbReference>
<organism evidence="12 13">
    <name type="scientific">Prorocentrum cordatum</name>
    <dbReference type="NCBI Taxonomy" id="2364126"/>
    <lineage>
        <taxon>Eukaryota</taxon>
        <taxon>Sar</taxon>
        <taxon>Alveolata</taxon>
        <taxon>Dinophyceae</taxon>
        <taxon>Prorocentrales</taxon>
        <taxon>Prorocentraceae</taxon>
        <taxon>Prorocentrum</taxon>
    </lineage>
</organism>
<evidence type="ECO:0000256" key="9">
    <source>
        <dbReference type="RuleBase" id="RU363044"/>
    </source>
</evidence>
<evidence type="ECO:0000256" key="6">
    <source>
        <dbReference type="ARBA" id="ARBA00023212"/>
    </source>
</evidence>
<dbReference type="Pfam" id="PF00004">
    <property type="entry name" value="AAA"/>
    <property type="match status" value="1"/>
</dbReference>
<keyword evidence="7 8" id="KW-0413">Isomerase</keyword>
<evidence type="ECO:0000256" key="7">
    <source>
        <dbReference type="ARBA" id="ARBA00023235"/>
    </source>
</evidence>
<dbReference type="Gene3D" id="3.40.50.300">
    <property type="entry name" value="P-loop containing nucleotide triphosphate hydrolases"/>
    <property type="match status" value="3"/>
</dbReference>
<dbReference type="PANTHER" id="PTHR23074:SF78">
    <property type="entry name" value="KATANIN P60 ATPASE-CONTAINING SUBUNIT A-LIKE 2"/>
    <property type="match status" value="1"/>
</dbReference>
<feature type="domain" description="AAA+ ATPase" evidence="11">
    <location>
        <begin position="120"/>
        <end position="378"/>
    </location>
</feature>
<reference evidence="12" key="1">
    <citation type="submission" date="2023-10" db="EMBL/GenBank/DDBJ databases">
        <authorList>
            <person name="Chen Y."/>
            <person name="Shah S."/>
            <person name="Dougan E. K."/>
            <person name="Thang M."/>
            <person name="Chan C."/>
        </authorList>
    </citation>
    <scope>NUCLEOTIDE SEQUENCE [LARGE SCALE GENOMIC DNA]</scope>
</reference>
<comment type="similarity">
    <text evidence="9">Belongs to the helicase family.</text>
</comment>
<keyword evidence="3 8" id="KW-0493">Microtubule</keyword>
<dbReference type="EC" id="5.6.1.1" evidence="8"/>
<keyword evidence="9" id="KW-0378">Hydrolase</keyword>
<accession>A0ABN9QZ72</accession>
<comment type="catalytic activity">
    <reaction evidence="9">
        <text>ATP + H2O = ADP + phosphate + H(+)</text>
        <dbReference type="Rhea" id="RHEA:13065"/>
        <dbReference type="ChEBI" id="CHEBI:15377"/>
        <dbReference type="ChEBI" id="CHEBI:15378"/>
        <dbReference type="ChEBI" id="CHEBI:30616"/>
        <dbReference type="ChEBI" id="CHEBI:43474"/>
        <dbReference type="ChEBI" id="CHEBI:456216"/>
        <dbReference type="EC" id="5.6.2.3"/>
    </reaction>
</comment>
<comment type="similarity">
    <text evidence="8">Belongs to the AAA ATPase family. Katanin p60 subunit A1 subfamily. A-like 2 sub-subfamily.</text>
</comment>
<feature type="compositionally biased region" description="Low complexity" evidence="10">
    <location>
        <begin position="1919"/>
        <end position="1931"/>
    </location>
</feature>
<evidence type="ECO:0000256" key="5">
    <source>
        <dbReference type="ARBA" id="ARBA00022840"/>
    </source>
</evidence>
<keyword evidence="13" id="KW-1185">Reference proteome</keyword>
<dbReference type="InterPro" id="IPR027497">
    <property type="entry name" value="Katanin_p60_AL2"/>
</dbReference>
<dbReference type="InterPro" id="IPR003593">
    <property type="entry name" value="AAA+_ATPase"/>
</dbReference>
<keyword evidence="4 8" id="KW-0547">Nucleotide-binding</keyword>
<evidence type="ECO:0000256" key="10">
    <source>
        <dbReference type="SAM" id="MobiDB-lite"/>
    </source>
</evidence>
<comment type="catalytic activity">
    <reaction evidence="8">
        <text>n ATP + n H2O + a microtubule = n ADP + n phosphate + (n+1) alpha/beta tubulin heterodimers.</text>
        <dbReference type="EC" id="5.6.1.1"/>
    </reaction>
</comment>
<feature type="binding site" evidence="8">
    <location>
        <begin position="2027"/>
        <end position="2034"/>
    </location>
    <ligand>
        <name>ATP</name>
        <dbReference type="ChEBI" id="CHEBI:30616"/>
    </ligand>
</feature>
<feature type="domain" description="AAA+ ATPase" evidence="11">
    <location>
        <begin position="2019"/>
        <end position="2157"/>
    </location>
</feature>
<feature type="compositionally biased region" description="Gly residues" evidence="10">
    <location>
        <begin position="1905"/>
        <end position="1918"/>
    </location>
</feature>
<dbReference type="InterPro" id="IPR003959">
    <property type="entry name" value="ATPase_AAA_core"/>
</dbReference>
<keyword evidence="5 8" id="KW-0067">ATP-binding</keyword>
<feature type="compositionally biased region" description="Acidic residues" evidence="10">
    <location>
        <begin position="1689"/>
        <end position="1707"/>
    </location>
</feature>
<gene>
    <name evidence="8" type="primary">KATNAL2</name>
    <name evidence="12" type="ORF">PCOR1329_LOCUS16210</name>
</gene>
<comment type="function">
    <text evidence="8">Severs microtubules in vitro in an ATP-dependent manner. This activity may promote rapid reorganization of cellular microtubule arrays.</text>
</comment>
<feature type="region of interest" description="Disordered" evidence="10">
    <location>
        <begin position="1838"/>
        <end position="1949"/>
    </location>
</feature>
<dbReference type="Pfam" id="PF05970">
    <property type="entry name" value="PIF1"/>
    <property type="match status" value="2"/>
</dbReference>
<name>A0ABN9QZ72_9DINO</name>
<evidence type="ECO:0000259" key="11">
    <source>
        <dbReference type="SMART" id="SM00382"/>
    </source>
</evidence>
<feature type="compositionally biased region" description="Basic and acidic residues" evidence="10">
    <location>
        <begin position="1932"/>
        <end position="1946"/>
    </location>
</feature>
<dbReference type="Pfam" id="PF17862">
    <property type="entry name" value="AAA_lid_3"/>
    <property type="match status" value="1"/>
</dbReference>
<keyword evidence="6 8" id="KW-0206">Cytoskeleton</keyword>
<dbReference type="SMART" id="SM00382">
    <property type="entry name" value="AAA"/>
    <property type="match status" value="3"/>
</dbReference>
<dbReference type="InterPro" id="IPR050304">
    <property type="entry name" value="MT-severing_AAA_ATPase"/>
</dbReference>
<evidence type="ECO:0000256" key="2">
    <source>
        <dbReference type="ARBA" id="ARBA00022490"/>
    </source>
</evidence>
<dbReference type="InterPro" id="IPR010285">
    <property type="entry name" value="DNA_helicase_pif1-like_DEAD"/>
</dbReference>
<keyword evidence="9" id="KW-0227">DNA damage</keyword>
<sequence>MLATGRFTNNTEAHDTMQELIDLRYTGHQLRFVFVLLLDQDCAPCAFYKRFAVALQKDFLDRGMSPAAAQLSLASALLNLWVQAGHDKSKQNPVVCGSVEGSAESKRLADEILSQFAVGADVFFFVHGRAGTGKSTLANYLTHAAESTQHAVLNVATTGQAALQLAHGATAHSTFGIPTTDDEYLTSTVTPNTAKARMLAQTKLLQWDEWPMAKRASWDCAVQLLQRLRADLSDVYVPKVVVCYGDFRQIPPVVKYCTRAEIVQHCVRASPTWARFRARHLRRAHRTAADAKFTEWLETIGNGTCPAPHTWNGHTGYVALSGLPMVDSEQEAVDFAFPTLHDPHRCSKAKIVATTNDKVDHFNALILNRLVMDHGLSDHSHYSADSVEVDANSVLDDSMTTEFLNTQSHLGVPPHRLRLVRGGLYELMRNLNSKERLMNHTPVILKNVHRFHVVIATLDQREYPIPRIIFQWALGRGACTVLRRQLPLRPAYASTFNGAQGATLERCAVDARADPFAHGHLYVALGRVSHRMDLRILSSPDRCTPQGEPLIRNVVWKELLLPHGPARSSGGPLAGAELPMKPPGARANGTLYTVDVGIQMIGVKIAGKVVHDAGVRFTLADAASLQPGQPRLAQRRALSTVTQRAREELALPEKPRNVEYMNRGLMPPQSTANPYQDRPALPEAESRRLRLLVEGSAESKRLADEILSQFAVGADVFFFVHGRAGTGKSTLANYLTHAAESTQHAVLNVATTGQAALQLAHGATAHSTFGIPTTDDEYLTSTVTPNTAKARMLAQTKLLQWDEWPMAKRASWDCVVQLLQRLRADLSDVYVPKHCVRASPTWARFNVRHLHRAHRTAADAKFTEWLETIGNGTCPAPHTWNGHTGYVALSGLPMVDSEQEAVDFAFPTLHDPHRCSKAKIVATTNDKVDHFNALILNRLVMDHGLSDHSHYSADSVEVDANSVLDDSMTTEFLNTQSHLGVPPHRVRLVRGGLYELMRNLNSKERLMNHTPVILKDVHRFHVVIAALDQREYPIPRIIFQWALGRGACTVLRRQLPLRPAYASTFNGAQGATLERCAVDARADPFAHGHLYVALGRVSHRMDLRILSFPDRRTPQGEPLIRNVVWKELLLPHGPARSSGGPLAGAELPMKPPGARTNGTLYTVDVGIQMIGVKIAGKVVHDAGVRFTLADAASLQPGQPRLAQRHALSTVAQRAREELALPEKPRNVEYMNRGLMPPQSTANPYQGRTWTYCIDVVPTTSGAVKAAIAHGADHAAFIMKHAFFEADLSVPASPTAAAWSATASLLGQRVKVHRTGTRADGGDWAVSDLIRFRFRLDPAMPPNVRKVVDAMVQKYSAYITVGPFDWQGGPQPSNELVPGTDVHMATLSPAELKALLPAINDWRSVSVSWDDWASYNDAAGDETSGQPDIFVKTIEHEKVCLEMADKTSRAITTILGQAPYQARDSFALVMEFLHSPVALKILQENVEDTATKKGVTSKVGAVLAAHTGHPADLVGTSFNPWVLAHSRSKKLSARKAASELRKIAANSRRFREAVNELEHKGGMVDKLLAAPAGELATVLAASPGWRSFRAKNFSLPPADESVQRPRPVAALESSTAGALQLWSALLRQCAGERTKALAAARKLATKRHKTPALERLLKWADKALLPDYGMQFAFCEESQLLSRLAGPAPPDEEAGDESDVAAGDDGDAEASPASPVDSGAPDIVGLSWAPGAVAQPGGQGLGPGAQMSSMALSRAKAGADARLNEEKRAAEKKRNILVLCARYFQDLGYINTVMQIQSETGVSLNKIDVADNIDLGTILTEYEDFYEMRFGRRPKIVRKQDAEKEEKKDHKSRHCSLPRLDENSSDDRRGAANRSKSEDKANRRQRPPALPDDQARGPAAQPSATGAGGPEGLGDGLGIAGQNVSKVSSSSGSKREAKSEAQEKPGDDFYENQVLRALPSCGVDKDYRELALTISRDILSRNPGVPWNSIVGLGHAKALLKEAVVMPLKYPQLFKGLLAPWKGVLLFGPPGTGKTLLAKAVATECQTTFFNISASTVVSKWRGDSEKLIRVLFDLARHHQPSTIFMDEIDSIMSTREGGGSEHEGSRRMKTELLIQMDGLSRDSSDQVFVLAASNLPWDLDSAMLRRLEKRILVSLPSTEAREVMFRVNLPENVAKEVDYAKLASLTEDWSGSDIRLLCKEAAMHPLRRLMAEIERAEVEQEEKAQDRANRRSAAEKAAQKTLEKAEPVAISELKVGAVTEADVTRALQTVHRAPAAHLDRYNQWQDQFGAA</sequence>
<dbReference type="PANTHER" id="PTHR23074">
    <property type="entry name" value="AAA DOMAIN-CONTAINING"/>
    <property type="match status" value="1"/>
</dbReference>
<comment type="cofactor">
    <cofactor evidence="9">
        <name>Mg(2+)</name>
        <dbReference type="ChEBI" id="CHEBI:18420"/>
    </cofactor>
</comment>
<feature type="region of interest" description="Disordered" evidence="10">
    <location>
        <begin position="2220"/>
        <end position="2241"/>
    </location>
</feature>
<proteinExistence type="inferred from homology"/>
<keyword evidence="9" id="KW-0347">Helicase</keyword>
<evidence type="ECO:0000313" key="12">
    <source>
        <dbReference type="EMBL" id="CAK0811700.1"/>
    </source>
</evidence>
<dbReference type="Gene3D" id="1.10.8.60">
    <property type="match status" value="1"/>
</dbReference>
<feature type="compositionally biased region" description="Basic and acidic residues" evidence="10">
    <location>
        <begin position="1858"/>
        <end position="1881"/>
    </location>
</feature>